<dbReference type="AlphaFoldDB" id="A0A0G0MHR8"/>
<evidence type="ECO:0008006" key="3">
    <source>
        <dbReference type="Google" id="ProtNLM"/>
    </source>
</evidence>
<comment type="caution">
    <text evidence="1">The sequence shown here is derived from an EMBL/GenBank/DDBJ whole genome shotgun (WGS) entry which is preliminary data.</text>
</comment>
<proteinExistence type="predicted"/>
<evidence type="ECO:0000313" key="1">
    <source>
        <dbReference type="EMBL" id="KKQ99920.1"/>
    </source>
</evidence>
<evidence type="ECO:0000313" key="2">
    <source>
        <dbReference type="Proteomes" id="UP000033881"/>
    </source>
</evidence>
<dbReference type="STRING" id="1618574.UT24_C0021G0009"/>
<organism evidence="1 2">
    <name type="scientific">Candidatus Woesebacteria bacterium GW2011_GWB1_39_12</name>
    <dbReference type="NCBI Taxonomy" id="1618574"/>
    <lineage>
        <taxon>Bacteria</taxon>
        <taxon>Candidatus Woeseibacteriota</taxon>
    </lineage>
</organism>
<name>A0A0G0MHR8_9BACT</name>
<reference evidence="1 2" key="1">
    <citation type="journal article" date="2015" name="Nature">
        <title>rRNA introns, odd ribosomes, and small enigmatic genomes across a large radiation of phyla.</title>
        <authorList>
            <person name="Brown C.T."/>
            <person name="Hug L.A."/>
            <person name="Thomas B.C."/>
            <person name="Sharon I."/>
            <person name="Castelle C.J."/>
            <person name="Singh A."/>
            <person name="Wilkins M.J."/>
            <person name="Williams K.H."/>
            <person name="Banfield J.F."/>
        </authorList>
    </citation>
    <scope>NUCLEOTIDE SEQUENCE [LARGE SCALE GENOMIC DNA]</scope>
</reference>
<dbReference type="Proteomes" id="UP000033881">
    <property type="component" value="Unassembled WGS sequence"/>
</dbReference>
<dbReference type="InterPro" id="IPR013320">
    <property type="entry name" value="ConA-like_dom_sf"/>
</dbReference>
<dbReference type="Gene3D" id="2.60.120.200">
    <property type="match status" value="2"/>
</dbReference>
<dbReference type="EMBL" id="LBWB01000021">
    <property type="protein sequence ID" value="KKQ99920.1"/>
    <property type="molecule type" value="Genomic_DNA"/>
</dbReference>
<dbReference type="SUPFAM" id="SSF49899">
    <property type="entry name" value="Concanavalin A-like lectins/glucanases"/>
    <property type="match status" value="2"/>
</dbReference>
<dbReference type="Pfam" id="PF13385">
    <property type="entry name" value="Laminin_G_3"/>
    <property type="match status" value="2"/>
</dbReference>
<sequence length="1261" mass="139832">MEVEYVFVVVKMKWKMKKIIILMIMLLIAENVFAFNETSVVYEIIIPSIADLTNVVFKVDYTPISNVSLNTGVNFRNRIYYPYVKFLVNQSILPFFNEKTFNISYTLGFNKPYWHTDVGDYYVIKDSKYIFKPTFRCFNSHGSINGIVVNRDESENLTLTVNYNLSSLAFLNENITCEDPILPAGVVFYDEFADIAQWTTASTTWSSDGVQAIGEDCDAGPGGTNLTTGNIDLTDCAAGSALVQWSDIDTQGIESTDCLKFSNSSDGGVTWSPMGTAFCDDSNSEVGRSHTLTNGASYTSNFRWRFVCQGVSSVEKVRVLRFNVTCTDAKPPRINASLDITSPFQQQRVNMTANVTDGVGLSYCQFIDNQSLANGAKTFFNQSLTNTHNQCSQNYTIRLGPGSVINFTVIVNDTSGIKNFSQQLVVTQLLELSPFMDTNNFDFGNGNPSNMVIRGYGNNSNLTSTNFSGSFGSRIFDSSNTNTKWSNITWGVGIPYGEELPSGGKNTSFGLMDGNVLLFHFNNDSSVGENNSFVYDYSGMGNNGTISNANLTTDSYFGRMAARFENGTIIVQNTTSLNDLAQLSISAWVLFNSSVQKQTMRIVSKQDSLTRNGWRLQIDFSLQQSRMDFIATYDATDTSISYTALYLDSVFSEQRILNDTWNHIAVSWDGTDTARGMVIYFNGDNSTQYHSSSAGNRQPDTNATLLISNTQLGERPMNGSIDEVAIWNRSLSKDEIWDLYIRGVSRLNLTARICSDPICSNVIETRNLTNNGTFGRNLNMGFTQNARYFQYNFTYSNNASTSRNTSEITYRSYWNTTVDIGNVTIQFENDSGEVAAPDITISLKFPLNFSNFVFNDSNTSITLNSTINSTSNSALDIFVYGANDTTLLNQGNSSLLFKTTTSNTNGPYNISYNWTSPVTQPNDKTLLLLHFDNISEFNESNQTFHDFSAKRINANCSGFTCPQQNFTNSKFGGAVRFNSSSQLNVTSQQLLELGNIVKNFTITTWIRIAGNTSPACGFTTFISWENAAGDSSQFYSLQGRNHVIGYNRFPPSSGPAETSVINISNDKDWHFIAMNLRDDENIINFWVDGRNETVTYTETYSGGAWTAVSLGRRAIAGGCSLNGTLDDFAIWNSSLSNDDVMNLYRLKNQSDWFWKVNATNPSDLTSAENKTYQFNISAPTTIVTPPATTCDCPTSGNWIIDDGSICELTTTCNIGANALRITNGRLRIQGNGRLDATHCFVCNPPTCGLYISSISKLHCRP</sequence>
<gene>
    <name evidence="1" type="ORF">UT24_C0021G0009</name>
</gene>
<protein>
    <recommendedName>
        <fullName evidence="3">LamG-like jellyroll fold domain-containing protein</fullName>
    </recommendedName>
</protein>
<accession>A0A0G0MHR8</accession>